<evidence type="ECO:0000313" key="3">
    <source>
        <dbReference type="Proteomes" id="UP000092952"/>
    </source>
</evidence>
<dbReference type="PANTHER" id="PTHR42953:SF2">
    <property type="entry name" value="ADHESION PROTEIN"/>
    <property type="match status" value="1"/>
</dbReference>
<dbReference type="OrthoDB" id="9810636at2"/>
<dbReference type="FunCoup" id="A0A1B1YX93">
    <property type="interactions" value="164"/>
</dbReference>
<gene>
    <name evidence="2" type="ORF">PG2T_14685</name>
</gene>
<dbReference type="GO" id="GO:0046872">
    <property type="term" value="F:metal ion binding"/>
    <property type="evidence" value="ECO:0007669"/>
    <property type="project" value="InterPro"/>
</dbReference>
<evidence type="ECO:0000256" key="1">
    <source>
        <dbReference type="SAM" id="SignalP"/>
    </source>
</evidence>
<dbReference type="Pfam" id="PF01297">
    <property type="entry name" value="ZnuA"/>
    <property type="match status" value="1"/>
</dbReference>
<dbReference type="InterPro" id="IPR006127">
    <property type="entry name" value="ZnuA-like"/>
</dbReference>
<feature type="signal peptide" evidence="1">
    <location>
        <begin position="1"/>
        <end position="21"/>
    </location>
</feature>
<dbReference type="Gene3D" id="3.40.50.1980">
    <property type="entry name" value="Nitrogenase molybdenum iron protein domain"/>
    <property type="match status" value="2"/>
</dbReference>
<dbReference type="KEGG" id="gbi:PG2T_14685"/>
<dbReference type="InterPro" id="IPR050492">
    <property type="entry name" value="Bact_metal-bind_prot9"/>
</dbReference>
<dbReference type="AlphaFoldDB" id="A0A1B1YX93"/>
<proteinExistence type="predicted"/>
<dbReference type="STRING" id="1810504.PG2T_14685"/>
<feature type="chain" id="PRO_5008533136" evidence="1">
    <location>
        <begin position="22"/>
        <end position="300"/>
    </location>
</feature>
<dbReference type="GO" id="GO:0030001">
    <property type="term" value="P:metal ion transport"/>
    <property type="evidence" value="ECO:0007669"/>
    <property type="project" value="InterPro"/>
</dbReference>
<dbReference type="PANTHER" id="PTHR42953">
    <property type="entry name" value="HIGH-AFFINITY ZINC UPTAKE SYSTEM PROTEIN ZNUA-RELATED"/>
    <property type="match status" value="1"/>
</dbReference>
<reference evidence="3" key="1">
    <citation type="submission" date="2016-03" db="EMBL/GenBank/DDBJ databases">
        <title>Complete genome sequence of Solimmundus cernigliae, representing a novel lineage of polycyclic aromatic hydrocarbon degraders within the Gammaproteobacteria.</title>
        <authorList>
            <person name="Singleton D.R."/>
            <person name="Dickey A.N."/>
            <person name="Scholl E.H."/>
            <person name="Wright F.A."/>
            <person name="Aitken M.D."/>
        </authorList>
    </citation>
    <scope>NUCLEOTIDE SEQUENCE [LARGE SCALE GENOMIC DNA]</scope>
    <source>
        <strain evidence="3">TR3.2</strain>
    </source>
</reference>
<keyword evidence="1" id="KW-0732">Signal</keyword>
<keyword evidence="3" id="KW-1185">Reference proteome</keyword>
<dbReference type="Proteomes" id="UP000092952">
    <property type="component" value="Chromosome"/>
</dbReference>
<name>A0A1B1YX93_9GAMM</name>
<evidence type="ECO:0000313" key="2">
    <source>
        <dbReference type="EMBL" id="ANX05307.1"/>
    </source>
</evidence>
<protein>
    <submittedName>
        <fullName evidence="2">Zinc ABC transporter substrate-binding protein</fullName>
    </submittedName>
</protein>
<dbReference type="SUPFAM" id="SSF53807">
    <property type="entry name" value="Helical backbone' metal receptor"/>
    <property type="match status" value="1"/>
</dbReference>
<dbReference type="RefSeq" id="WP_068807163.1">
    <property type="nucleotide sequence ID" value="NZ_CP014671.1"/>
</dbReference>
<accession>A0A1B1YX93</accession>
<dbReference type="EMBL" id="CP014671">
    <property type="protein sequence ID" value="ANX05307.1"/>
    <property type="molecule type" value="Genomic_DNA"/>
</dbReference>
<sequence length="300" mass="32689">MKSLFVFVLTAFFLAAPAANAALNVLTCEPEWAALTQELAGDLAQVSSATTALQDPHRIQARPSLLAKARRADLLICTGAELEMGWLPLLQREAGNARIQPGQPGYFEAARFARIIERPTALDRAQGDVHASGNPHLHLDPRNIARVADGLTKRLADLDPVNGARYAQRNTDFQSRWTAAMARWEQQGARLRGAPVVVHHRNLSYLADWLGLQVIGELEPRPGMEPTAGHLAELLETLKATPARMVLRTAYESPKASEWLASRATIPALELPYTVGGSPGAKDLFGLFDDTLSRLQQSAP</sequence>
<dbReference type="InParanoid" id="A0A1B1YX93"/>
<organism evidence="2 3">
    <name type="scientific">Immundisolibacter cernigliae</name>
    <dbReference type="NCBI Taxonomy" id="1810504"/>
    <lineage>
        <taxon>Bacteria</taxon>
        <taxon>Pseudomonadati</taxon>
        <taxon>Pseudomonadota</taxon>
        <taxon>Gammaproteobacteria</taxon>
        <taxon>Immundisolibacterales</taxon>
        <taxon>Immundisolibacteraceae</taxon>
        <taxon>Immundisolibacter</taxon>
    </lineage>
</organism>